<sequence length="631" mass="70293">MRADLTCAPVLYASDDVARLRDSSCTAAHPEACTEHFVLLRFDANDKYLAPREKGVVYAAVRRRFRIEGTVPLARLAWRVVPQKNGWVQLQHVLTGRFLRLVPPPSDDAWVVRAEVSSLTYDKETWFKFELPDGNVFDLGDARVAKSPTAAYLKAHVRGAYINYRMEDIIRGHGNSPLAGKWHAAAKLDSTKLSLETVPLAALLADGRKWAARRAACFAPCSDPEDAARLVRQGGAGWSEVCWKHFAEPTCNAILSAHEGELRRGGRSMSPLLRVRWARLDCEKYVHQMPVQTLPSDPWLPGSAEAKARDALAPHCAPLVQNTLVLLVSDRPNQFLCHYLESALLHGLQPTVLGWDAPSWTVGHKKPWTYHLGAKLVLPLEYLRRCQYPDDALVLFTDHDVIFQGGYAEFRHAYAKVAAQAGGARGRAPPLVFSAEADSYPLELKELYPQRPTDRTSGPHEHLNSGMWMGHIGDAKQLLESMTGLRRGEKIETLLRHYHFWGSLDTNADPIPAAYTENDQTNDRDRLGVQKFTLGTDGRLRRGAQIPVAMHYNGPAKVVFEAAWGLEQQWDPHSGKTPVLLHLEGLRNGMPPEVRAAAVAAFERNVTFIDPWLQRAPSIGPLRFSCDVPAA</sequence>
<dbReference type="Proteomes" id="UP000037460">
    <property type="component" value="Unassembled WGS sequence"/>
</dbReference>
<dbReference type="CDD" id="cd22997">
    <property type="entry name" value="GT_LH"/>
    <property type="match status" value="1"/>
</dbReference>
<reference evidence="3" key="1">
    <citation type="journal article" date="2015" name="PLoS Genet.">
        <title>Genome Sequence and Transcriptome Analyses of Chrysochromulina tobin: Metabolic Tools for Enhanced Algal Fitness in the Prominent Order Prymnesiales (Haptophyceae).</title>
        <authorList>
            <person name="Hovde B.T."/>
            <person name="Deodato C.R."/>
            <person name="Hunsperger H.M."/>
            <person name="Ryken S.A."/>
            <person name="Yost W."/>
            <person name="Jha R.K."/>
            <person name="Patterson J."/>
            <person name="Monnat R.J. Jr."/>
            <person name="Barlow S.B."/>
            <person name="Starkenburg S.R."/>
            <person name="Cattolico R.A."/>
        </authorList>
    </citation>
    <scope>NUCLEOTIDE SEQUENCE</scope>
    <source>
        <strain evidence="3">CCMP291</strain>
    </source>
</reference>
<evidence type="ECO:0000259" key="1">
    <source>
        <dbReference type="Pfam" id="PF25342"/>
    </source>
</evidence>
<evidence type="ECO:0000313" key="2">
    <source>
        <dbReference type="EMBL" id="KOO24045.1"/>
    </source>
</evidence>
<organism evidence="2 3">
    <name type="scientific">Chrysochromulina tobinii</name>
    <dbReference type="NCBI Taxonomy" id="1460289"/>
    <lineage>
        <taxon>Eukaryota</taxon>
        <taxon>Haptista</taxon>
        <taxon>Haptophyta</taxon>
        <taxon>Prymnesiophyceae</taxon>
        <taxon>Prymnesiales</taxon>
        <taxon>Chrysochromulinaceae</taxon>
        <taxon>Chrysochromulina</taxon>
    </lineage>
</organism>
<dbReference type="AlphaFoldDB" id="A0A0M0JC49"/>
<dbReference type="Pfam" id="PF25342">
    <property type="entry name" value="GT_PLOD"/>
    <property type="match status" value="1"/>
</dbReference>
<accession>A0A0M0JC49</accession>
<comment type="caution">
    <text evidence="2">The sequence shown here is derived from an EMBL/GenBank/DDBJ whole genome shotgun (WGS) entry which is preliminary data.</text>
</comment>
<dbReference type="EMBL" id="JWZX01003132">
    <property type="protein sequence ID" value="KOO24045.1"/>
    <property type="molecule type" value="Genomic_DNA"/>
</dbReference>
<dbReference type="InterPro" id="IPR057589">
    <property type="entry name" value="GT_PLOD"/>
</dbReference>
<dbReference type="OrthoDB" id="10685632at2759"/>
<evidence type="ECO:0000313" key="3">
    <source>
        <dbReference type="Proteomes" id="UP000037460"/>
    </source>
</evidence>
<name>A0A0M0JC49_9EUKA</name>
<protein>
    <recommendedName>
        <fullName evidence="1">PLOD1-3-like GT domain-containing protein</fullName>
    </recommendedName>
</protein>
<feature type="domain" description="PLOD1-3-like GT" evidence="1">
    <location>
        <begin position="322"/>
        <end position="482"/>
    </location>
</feature>
<proteinExistence type="predicted"/>
<keyword evidence="3" id="KW-1185">Reference proteome</keyword>
<gene>
    <name evidence="2" type="ORF">Ctob_004092</name>
</gene>